<accession>A0A2J7Q9C5</accession>
<dbReference type="AlphaFoldDB" id="A0A2J7Q9C5"/>
<dbReference type="InParanoid" id="A0A2J7Q9C5"/>
<comment type="caution">
    <text evidence="2">The sequence shown here is derived from an EMBL/GenBank/DDBJ whole genome shotgun (WGS) entry which is preliminary data.</text>
</comment>
<proteinExistence type="predicted"/>
<evidence type="ECO:0000256" key="1">
    <source>
        <dbReference type="SAM" id="Coils"/>
    </source>
</evidence>
<organism evidence="2 3">
    <name type="scientific">Cryptotermes secundus</name>
    <dbReference type="NCBI Taxonomy" id="105785"/>
    <lineage>
        <taxon>Eukaryota</taxon>
        <taxon>Metazoa</taxon>
        <taxon>Ecdysozoa</taxon>
        <taxon>Arthropoda</taxon>
        <taxon>Hexapoda</taxon>
        <taxon>Insecta</taxon>
        <taxon>Pterygota</taxon>
        <taxon>Neoptera</taxon>
        <taxon>Polyneoptera</taxon>
        <taxon>Dictyoptera</taxon>
        <taxon>Blattodea</taxon>
        <taxon>Blattoidea</taxon>
        <taxon>Termitoidae</taxon>
        <taxon>Kalotermitidae</taxon>
        <taxon>Cryptotermitinae</taxon>
        <taxon>Cryptotermes</taxon>
    </lineage>
</organism>
<reference evidence="2 3" key="1">
    <citation type="submission" date="2017-12" db="EMBL/GenBank/DDBJ databases">
        <title>Hemimetabolous genomes reveal molecular basis of termite eusociality.</title>
        <authorList>
            <person name="Harrison M.C."/>
            <person name="Jongepier E."/>
            <person name="Robertson H.M."/>
            <person name="Arning N."/>
            <person name="Bitard-Feildel T."/>
            <person name="Chao H."/>
            <person name="Childers C.P."/>
            <person name="Dinh H."/>
            <person name="Doddapaneni H."/>
            <person name="Dugan S."/>
            <person name="Gowin J."/>
            <person name="Greiner C."/>
            <person name="Han Y."/>
            <person name="Hu H."/>
            <person name="Hughes D.S.T."/>
            <person name="Huylmans A.-K."/>
            <person name="Kemena C."/>
            <person name="Kremer L.P.M."/>
            <person name="Lee S.L."/>
            <person name="Lopez-Ezquerra A."/>
            <person name="Mallet L."/>
            <person name="Monroy-Kuhn J.M."/>
            <person name="Moser A."/>
            <person name="Murali S.C."/>
            <person name="Muzny D.M."/>
            <person name="Otani S."/>
            <person name="Piulachs M.-D."/>
            <person name="Poelchau M."/>
            <person name="Qu J."/>
            <person name="Schaub F."/>
            <person name="Wada-Katsumata A."/>
            <person name="Worley K.C."/>
            <person name="Xie Q."/>
            <person name="Ylla G."/>
            <person name="Poulsen M."/>
            <person name="Gibbs R.A."/>
            <person name="Schal C."/>
            <person name="Richards S."/>
            <person name="Belles X."/>
            <person name="Korb J."/>
            <person name="Bornberg-Bauer E."/>
        </authorList>
    </citation>
    <scope>NUCLEOTIDE SEQUENCE [LARGE SCALE GENOMIC DNA]</scope>
    <source>
        <tissue evidence="2">Whole body</tissue>
    </source>
</reference>
<dbReference type="OrthoDB" id="2130750at2759"/>
<feature type="coiled-coil region" evidence="1">
    <location>
        <begin position="12"/>
        <end position="86"/>
    </location>
</feature>
<keyword evidence="1" id="KW-0175">Coiled coil</keyword>
<protein>
    <submittedName>
        <fullName evidence="2">Uncharacterized protein</fullName>
    </submittedName>
</protein>
<dbReference type="EMBL" id="NEVH01016434">
    <property type="protein sequence ID" value="PNF25186.1"/>
    <property type="molecule type" value="Genomic_DNA"/>
</dbReference>
<gene>
    <name evidence="2" type="ORF">B7P43_G18199</name>
</gene>
<feature type="coiled-coil region" evidence="1">
    <location>
        <begin position="119"/>
        <end position="146"/>
    </location>
</feature>
<name>A0A2J7Q9C5_9NEOP</name>
<sequence length="213" mass="24433">MVRDSPLLIQQIRDLRIALRNVQNEKLQLQTKLAKNQLDSLQPLKVPKKNIFNRDLEELKQKDEKDNQEENNLDRLEKKASSLLKEVFHVMTNPKVVDISSRAPGTPAWLDRLSPANHLIQEVTKVQDLQKRVEHLQAEVVKEVVKRKAGGSVKADFALFPSREMTKALQESKPEVIGHLKIPVTDKQMIDTPTVPLILNVETLRLLQRKLLL</sequence>
<dbReference type="Proteomes" id="UP000235965">
    <property type="component" value="Unassembled WGS sequence"/>
</dbReference>
<evidence type="ECO:0000313" key="2">
    <source>
        <dbReference type="EMBL" id="PNF25186.1"/>
    </source>
</evidence>
<evidence type="ECO:0000313" key="3">
    <source>
        <dbReference type="Proteomes" id="UP000235965"/>
    </source>
</evidence>
<dbReference type="STRING" id="105785.A0A2J7Q9C5"/>
<keyword evidence="3" id="KW-1185">Reference proteome</keyword>